<dbReference type="SUPFAM" id="SSF50891">
    <property type="entry name" value="Cyclophilin-like"/>
    <property type="match status" value="1"/>
</dbReference>
<dbReference type="PROSITE" id="PS50089">
    <property type="entry name" value="ZF_RING_2"/>
    <property type="match status" value="1"/>
</dbReference>
<keyword evidence="1" id="KW-0479">Metal-binding</keyword>
<dbReference type="InterPro" id="IPR017907">
    <property type="entry name" value="Znf_RING_CS"/>
</dbReference>
<protein>
    <recommendedName>
        <fullName evidence="5">RING-type domain-containing protein</fullName>
    </recommendedName>
</protein>
<dbReference type="InterPro" id="IPR029000">
    <property type="entry name" value="Cyclophilin-like_dom_sf"/>
</dbReference>
<evidence type="ECO:0000256" key="1">
    <source>
        <dbReference type="ARBA" id="ARBA00022723"/>
    </source>
</evidence>
<dbReference type="EMBL" id="CAXKWB010023071">
    <property type="protein sequence ID" value="CAL4124841.1"/>
    <property type="molecule type" value="Genomic_DNA"/>
</dbReference>
<evidence type="ECO:0000259" key="5">
    <source>
        <dbReference type="PROSITE" id="PS50089"/>
    </source>
</evidence>
<sequence length="451" mass="50669">MAYQNAPIECGICLEEYDEIRRPRALPCAHHFCSPCLQKYITLGGNKCSVCTRTYTATSIDDFPINTDLEKMIQMWSHMSVNATKMNESSDDENDFSSGYCSIHKKSLVYFKCKTHGIDICHQCAVIEHSPSKCNIIEIKEEILKIKEDYLNKAQHTIDELNSKTTTLESMIVEKNEKISYEKVQIECLLREIDNDFKVCDQAQKSIKENNNMAKQLRECIERLYNANTGNKISKECFVILEKVGILGSFLKELEERNDTESNTKPLTKVSHSVPGTSEAAVAGAQQVVYLDLQGDGKALGRIRIRLTCGPSRRKQMMRLCIGHDGHTWIGASFSKAWFVGQAGEYIYCRWYMTPDGQKSREAITQDLEEEECECMVEGVVTGDRSGAGFSICTRTDPSVTNTLPVLGHIVSGLDLLRQAIRQYATDGAEWGGWDASRVSISDSGDEIIDQ</sequence>
<dbReference type="InterPro" id="IPR001841">
    <property type="entry name" value="Znf_RING"/>
</dbReference>
<keyword evidence="2 4" id="KW-0863">Zinc-finger</keyword>
<proteinExistence type="predicted"/>
<dbReference type="PANTHER" id="PTHR25462">
    <property type="entry name" value="BONUS, ISOFORM C-RELATED"/>
    <property type="match status" value="1"/>
</dbReference>
<organism evidence="6 7">
    <name type="scientific">Meganyctiphanes norvegica</name>
    <name type="common">Northern krill</name>
    <name type="synonym">Thysanopoda norvegica</name>
    <dbReference type="NCBI Taxonomy" id="48144"/>
    <lineage>
        <taxon>Eukaryota</taxon>
        <taxon>Metazoa</taxon>
        <taxon>Ecdysozoa</taxon>
        <taxon>Arthropoda</taxon>
        <taxon>Crustacea</taxon>
        <taxon>Multicrustacea</taxon>
        <taxon>Malacostraca</taxon>
        <taxon>Eumalacostraca</taxon>
        <taxon>Eucarida</taxon>
        <taxon>Euphausiacea</taxon>
        <taxon>Euphausiidae</taxon>
        <taxon>Meganyctiphanes</taxon>
    </lineage>
</organism>
<evidence type="ECO:0000256" key="3">
    <source>
        <dbReference type="ARBA" id="ARBA00022833"/>
    </source>
</evidence>
<keyword evidence="3" id="KW-0862">Zinc</keyword>
<dbReference type="PROSITE" id="PS00518">
    <property type="entry name" value="ZF_RING_1"/>
    <property type="match status" value="1"/>
</dbReference>
<dbReference type="InterPro" id="IPR013083">
    <property type="entry name" value="Znf_RING/FYVE/PHD"/>
</dbReference>
<dbReference type="GO" id="GO:0008270">
    <property type="term" value="F:zinc ion binding"/>
    <property type="evidence" value="ECO:0007669"/>
    <property type="project" value="UniProtKB-KW"/>
</dbReference>
<dbReference type="SUPFAM" id="SSF57845">
    <property type="entry name" value="B-box zinc-binding domain"/>
    <property type="match status" value="1"/>
</dbReference>
<feature type="domain" description="RING-type" evidence="5">
    <location>
        <begin position="10"/>
        <end position="52"/>
    </location>
</feature>
<evidence type="ECO:0000313" key="6">
    <source>
        <dbReference type="EMBL" id="CAL4124841.1"/>
    </source>
</evidence>
<evidence type="ECO:0000313" key="7">
    <source>
        <dbReference type="Proteomes" id="UP001497623"/>
    </source>
</evidence>
<gene>
    <name evidence="6" type="ORF">MNOR_LOCUS24818</name>
</gene>
<dbReference type="SUPFAM" id="SSF57850">
    <property type="entry name" value="RING/U-box"/>
    <property type="match status" value="1"/>
</dbReference>
<evidence type="ECO:0000256" key="2">
    <source>
        <dbReference type="ARBA" id="ARBA00022771"/>
    </source>
</evidence>
<dbReference type="InterPro" id="IPR047153">
    <property type="entry name" value="TRIM45/56/19-like"/>
</dbReference>
<accession>A0AAV2RIC4</accession>
<evidence type="ECO:0000256" key="4">
    <source>
        <dbReference type="PROSITE-ProRule" id="PRU00175"/>
    </source>
</evidence>
<dbReference type="PANTHER" id="PTHR25462:SF296">
    <property type="entry name" value="MEIOTIC P26, ISOFORM F"/>
    <property type="match status" value="1"/>
</dbReference>
<name>A0AAV2RIC4_MEGNR</name>
<dbReference type="Proteomes" id="UP001497623">
    <property type="component" value="Unassembled WGS sequence"/>
</dbReference>
<dbReference type="AlphaFoldDB" id="A0AAV2RIC4"/>
<dbReference type="SMART" id="SM00184">
    <property type="entry name" value="RING"/>
    <property type="match status" value="1"/>
</dbReference>
<comment type="caution">
    <text evidence="6">The sequence shown here is derived from an EMBL/GenBank/DDBJ whole genome shotgun (WGS) entry which is preliminary data.</text>
</comment>
<reference evidence="6 7" key="1">
    <citation type="submission" date="2024-05" db="EMBL/GenBank/DDBJ databases">
        <authorList>
            <person name="Wallberg A."/>
        </authorList>
    </citation>
    <scope>NUCLEOTIDE SEQUENCE [LARGE SCALE GENOMIC DNA]</scope>
</reference>
<dbReference type="Gene3D" id="2.40.100.10">
    <property type="entry name" value="Cyclophilin-like"/>
    <property type="match status" value="1"/>
</dbReference>
<dbReference type="Pfam" id="PF13639">
    <property type="entry name" value="zf-RING_2"/>
    <property type="match status" value="1"/>
</dbReference>
<keyword evidence="7" id="KW-1185">Reference proteome</keyword>
<dbReference type="Gene3D" id="3.30.40.10">
    <property type="entry name" value="Zinc/RING finger domain, C3HC4 (zinc finger)"/>
    <property type="match status" value="1"/>
</dbReference>